<dbReference type="Pfam" id="PF00082">
    <property type="entry name" value="Peptidase_S8"/>
    <property type="match status" value="1"/>
</dbReference>
<dbReference type="Gene3D" id="2.60.120.260">
    <property type="entry name" value="Galactose-binding domain-like"/>
    <property type="match status" value="1"/>
</dbReference>
<accession>A0ABR1FNP1</accession>
<keyword evidence="5" id="KW-1015">Disulfide bond</keyword>
<dbReference type="PANTHER" id="PTHR42884:SF14">
    <property type="entry name" value="NEUROENDOCRINE CONVERTASE 1"/>
    <property type="match status" value="1"/>
</dbReference>
<feature type="active site" description="Charge relay system" evidence="8">
    <location>
        <position position="448"/>
    </location>
</feature>
<dbReference type="PROSITE" id="PS00021">
    <property type="entry name" value="KRINGLE_1"/>
    <property type="match status" value="1"/>
</dbReference>
<dbReference type="SUPFAM" id="SSF50969">
    <property type="entry name" value="YVTN repeat-like/Quinoprotein amine dehydrogenase"/>
    <property type="match status" value="1"/>
</dbReference>
<keyword evidence="14" id="KW-1185">Reference proteome</keyword>
<evidence type="ECO:0000313" key="13">
    <source>
        <dbReference type="EMBL" id="KAK7234292.1"/>
    </source>
</evidence>
<organism evidence="13 14">
    <name type="scientific">Aureococcus anophagefferens</name>
    <name type="common">Harmful bloom alga</name>
    <dbReference type="NCBI Taxonomy" id="44056"/>
    <lineage>
        <taxon>Eukaryota</taxon>
        <taxon>Sar</taxon>
        <taxon>Stramenopiles</taxon>
        <taxon>Ochrophyta</taxon>
        <taxon>Pelagophyceae</taxon>
        <taxon>Pelagomonadales</taxon>
        <taxon>Pelagomonadaceae</taxon>
        <taxon>Aureococcus</taxon>
    </lineage>
</organism>
<dbReference type="PROSITE" id="PS00138">
    <property type="entry name" value="SUBTILASE_SER"/>
    <property type="match status" value="1"/>
</dbReference>
<comment type="caution">
    <text evidence="13">The sequence shown here is derived from an EMBL/GenBank/DDBJ whole genome shotgun (WGS) entry which is preliminary data.</text>
</comment>
<comment type="catalytic activity">
    <reaction evidence="6">
        <text>Hydrolysis of proteins with broad specificity for peptide bonds, and a preference for a large uncharged residue in P1. Hydrolyzes peptide amides.</text>
        <dbReference type="EC" id="3.4.21.62"/>
    </reaction>
</comment>
<dbReference type="PROSITE" id="PS00137">
    <property type="entry name" value="SUBTILASE_HIS"/>
    <property type="match status" value="1"/>
</dbReference>
<evidence type="ECO:0000256" key="4">
    <source>
        <dbReference type="ARBA" id="ARBA00022825"/>
    </source>
</evidence>
<dbReference type="InterPro" id="IPR036852">
    <property type="entry name" value="Peptidase_S8/S53_dom_sf"/>
</dbReference>
<evidence type="ECO:0000256" key="8">
    <source>
        <dbReference type="PROSITE-ProRule" id="PRU01240"/>
    </source>
</evidence>
<feature type="compositionally biased region" description="Pro residues" evidence="9">
    <location>
        <begin position="1228"/>
        <end position="1252"/>
    </location>
</feature>
<keyword evidence="1" id="KW-0420">Kringle</keyword>
<keyword evidence="4 8" id="KW-0720">Serine protease</keyword>
<dbReference type="SUPFAM" id="SSF52743">
    <property type="entry name" value="Subtilisin-like"/>
    <property type="match status" value="1"/>
</dbReference>
<evidence type="ECO:0000256" key="6">
    <source>
        <dbReference type="ARBA" id="ARBA00023529"/>
    </source>
</evidence>
<dbReference type="InterPro" id="IPR011044">
    <property type="entry name" value="Quino_amine_DH_bsu"/>
</dbReference>
<dbReference type="InterPro" id="IPR015500">
    <property type="entry name" value="Peptidase_S8_subtilisin-rel"/>
</dbReference>
<dbReference type="InterPro" id="IPR000001">
    <property type="entry name" value="Kringle"/>
</dbReference>
<dbReference type="InterPro" id="IPR023828">
    <property type="entry name" value="Peptidase_S8_Ser-AS"/>
</dbReference>
<feature type="domain" description="Kringle" evidence="11">
    <location>
        <begin position="703"/>
        <end position="823"/>
    </location>
</feature>
<evidence type="ECO:0000256" key="2">
    <source>
        <dbReference type="ARBA" id="ARBA00022670"/>
    </source>
</evidence>
<dbReference type="PROSITE" id="PS51829">
    <property type="entry name" value="P_HOMO_B"/>
    <property type="match status" value="1"/>
</dbReference>
<dbReference type="InterPro" id="IPR038178">
    <property type="entry name" value="Kringle_sf"/>
</dbReference>
<dbReference type="PRINTS" id="PR00018">
    <property type="entry name" value="KRINGLE"/>
</dbReference>
<evidence type="ECO:0000259" key="12">
    <source>
        <dbReference type="PROSITE" id="PS51829"/>
    </source>
</evidence>
<dbReference type="InterPro" id="IPR002884">
    <property type="entry name" value="P_dom"/>
</dbReference>
<evidence type="ECO:0000259" key="11">
    <source>
        <dbReference type="PROSITE" id="PS50070"/>
    </source>
</evidence>
<proteinExistence type="inferred from homology"/>
<dbReference type="SUPFAM" id="SSF49785">
    <property type="entry name" value="Galactose-binding domain-like"/>
    <property type="match status" value="1"/>
</dbReference>
<dbReference type="Gene3D" id="3.40.50.200">
    <property type="entry name" value="Peptidase S8/S53 domain"/>
    <property type="match status" value="1"/>
</dbReference>
<evidence type="ECO:0000256" key="3">
    <source>
        <dbReference type="ARBA" id="ARBA00022801"/>
    </source>
</evidence>
<evidence type="ECO:0000256" key="10">
    <source>
        <dbReference type="SAM" id="SignalP"/>
    </source>
</evidence>
<gene>
    <name evidence="13" type="ORF">SO694_0020406</name>
</gene>
<comment type="similarity">
    <text evidence="8">Belongs to the peptidase S8 family.</text>
</comment>
<feature type="compositionally biased region" description="Low complexity" evidence="9">
    <location>
        <begin position="1253"/>
        <end position="1264"/>
    </location>
</feature>
<dbReference type="Gene3D" id="2.40.20.10">
    <property type="entry name" value="Plasminogen Kringle 4"/>
    <property type="match status" value="2"/>
</dbReference>
<evidence type="ECO:0000256" key="9">
    <source>
        <dbReference type="SAM" id="MobiDB-lite"/>
    </source>
</evidence>
<reference evidence="13 14" key="1">
    <citation type="submission" date="2024-03" db="EMBL/GenBank/DDBJ databases">
        <title>Aureococcus anophagefferens CCMP1851 and Kratosvirus quantuckense: Draft genome of a second virus-susceptible host strain in the model system.</title>
        <authorList>
            <person name="Chase E."/>
            <person name="Truchon A.R."/>
            <person name="Schepens W."/>
            <person name="Wilhelm S.W."/>
        </authorList>
    </citation>
    <scope>NUCLEOTIDE SEQUENCE [LARGE SCALE GENOMIC DNA]</scope>
    <source>
        <strain evidence="13 14">CCMP1851</strain>
    </source>
</reference>
<dbReference type="SMART" id="SM00130">
    <property type="entry name" value="KR"/>
    <property type="match status" value="1"/>
</dbReference>
<keyword evidence="3 8" id="KW-0378">Hydrolase</keyword>
<keyword evidence="2 8" id="KW-0645">Protease</keyword>
<evidence type="ECO:0000256" key="5">
    <source>
        <dbReference type="ARBA" id="ARBA00023157"/>
    </source>
</evidence>
<dbReference type="Pfam" id="PF01483">
    <property type="entry name" value="P_proprotein"/>
    <property type="match status" value="1"/>
</dbReference>
<evidence type="ECO:0000256" key="7">
    <source>
        <dbReference type="ARBA" id="ARBA00023619"/>
    </source>
</evidence>
<dbReference type="Proteomes" id="UP001363151">
    <property type="component" value="Unassembled WGS sequence"/>
</dbReference>
<evidence type="ECO:0000313" key="14">
    <source>
        <dbReference type="Proteomes" id="UP001363151"/>
    </source>
</evidence>
<dbReference type="InterPro" id="IPR022398">
    <property type="entry name" value="Peptidase_S8_His-AS"/>
</dbReference>
<dbReference type="PANTHER" id="PTHR42884">
    <property type="entry name" value="PROPROTEIN CONVERTASE SUBTILISIN/KEXIN-RELATED"/>
    <property type="match status" value="1"/>
</dbReference>
<dbReference type="InterPro" id="IPR008979">
    <property type="entry name" value="Galactose-bd-like_sf"/>
</dbReference>
<dbReference type="PRINTS" id="PR00723">
    <property type="entry name" value="SUBTILISIN"/>
</dbReference>
<keyword evidence="10" id="KW-0732">Signal</keyword>
<feature type="active site" description="Charge relay system" evidence="8">
    <location>
        <position position="189"/>
    </location>
</feature>
<feature type="active site" description="Charge relay system" evidence="8">
    <location>
        <position position="158"/>
    </location>
</feature>
<dbReference type="InterPro" id="IPR018056">
    <property type="entry name" value="Kringle_CS"/>
</dbReference>
<dbReference type="PROSITE" id="PS51892">
    <property type="entry name" value="SUBTILASE"/>
    <property type="match status" value="1"/>
</dbReference>
<dbReference type="SUPFAM" id="SSF57440">
    <property type="entry name" value="Kringle-like"/>
    <property type="match status" value="2"/>
</dbReference>
<dbReference type="PROSITE" id="PS50070">
    <property type="entry name" value="KRINGLE_2"/>
    <property type="match status" value="1"/>
</dbReference>
<sequence>MPPRAARLVAALALVASSAGAVDVTACDCPYQLDSGCDVDIGYCDCDVDCGPCFSAVTCEQCGAVAADCVFCAKEGVCASADAVPTRTSLLRDGLPWSETTAAFTCELEDYADPATCEASAYADAYYEAQAWHLEAINAPRVWAMGITGAGVVVDIVDDGVDASHPDLAKLLNASASCDLYLPGGEDGHGTACASLAVGSANSHCGVGVAHGASLTSCRIRGEGGTTPKARAIYDADRPVDVSSNSWGWDECRSMGANPDERRALSSDDACPFVSDDAWSAQSAADLCATSCAGQDWTSSAVSHACHEAIADHCEWYFESDEDACRRFDYLYASCDGVQINTWQAFRALERGAAEGRGGKGVIYVWATGNGYEHAGYYQQLEYMNNRFAITVGAVGRDLRKSSYSEGGPATFVVAPASDHDDVHGMIAAIPVVVGATDDCGDIGVGTSFSCPLVAGVAALVLEANPQLGWRDVQGILASTSQRVDLASDDSWTTNLAGVSHSYKYGFGLVDALAAVRAAQTWTNWPEEQKLEAAKHEGAVILDFDGAEHWVESEIEVPEAEFLIESVVVYVTIKHPHRGELWIELERNGVTSILTDDMYDASTRYSDWKYLTLRHWGEAADLGPFTLRVADKRRGTTDGSSFPEWAYPGFVYGDDDGDQNGELVSWRIEVYGRKEGTDAPTSTFAPTSEDCTTPCAHDPDDSDYRGFVAEDRTGRPCQYWTSQQPNAHTYLDTDYGATDQDGDGCAVYQGNPSWCGLFDDDDFSSNDMCFACGGGNPYPNAGLGDHNFCRNPDGKSGGAWCFNADADPAATGQSWDYCDVPQCNPNCDLSPTPAPTPAPTTTTTTRGAVSWTHAGTFLGAGYDDAAGLEGSFAVSGDGRAVVYGLSGGNPLRVRERREDGSWTSPQLADCGAYNCGREADISRDGLVVAGSASKDWSGRVVVHRRPAGGAFETSVALEGGAFLYPKAVALSADGGVVAALLTDRAAAAAWDGASWRSLAPWPDAGSHRWTCMDLSADGSTLVLGSYYSPHFDNWYAAAGAEECRARAYRWTPTADDPFEGSWVQVGGDVETALAGGNELVPQSVAASADGRAIAVGSNGYENHAWTTMKGRVEVYDLVDGAWSPQPVLEADEGGTKFGEDVALSDDGSVVAFSAPRELSDQKGVVRLFHWDGHAWTQDGADINGVAKGSLSAGGLRGVEINADASVVAAGAFYATDSGSIRVYEHAPRPTPAPTPAPTATPNSPAPTVPSTPAPTATAATTTAPLDAEDLASYEGEIVRLETGSSCVEVKVGHYVGYSPGDCDGQANTVDYGTYDASSANKKKVQHYTGGDLCTTCEHLESCFGYWCDYWTGLEGSSHTCNSLDWQFGCDCDGCSCTKPPKDATESTLELVPTSQLAAGARELSFAQVDGCTWSFELRVGT</sequence>
<dbReference type="EMBL" id="JBBJCI010000332">
    <property type="protein sequence ID" value="KAK7234292.1"/>
    <property type="molecule type" value="Genomic_DNA"/>
</dbReference>
<evidence type="ECO:0000256" key="1">
    <source>
        <dbReference type="ARBA" id="ARBA00022572"/>
    </source>
</evidence>
<dbReference type="InterPro" id="IPR000209">
    <property type="entry name" value="Peptidase_S8/S53_dom"/>
</dbReference>
<feature type="region of interest" description="Disordered" evidence="9">
    <location>
        <begin position="1224"/>
        <end position="1266"/>
    </location>
</feature>
<feature type="domain" description="P/Homo B" evidence="12">
    <location>
        <begin position="525"/>
        <end position="676"/>
    </location>
</feature>
<feature type="chain" id="PRO_5046811918" description="subtilisin" evidence="10">
    <location>
        <begin position="22"/>
        <end position="1421"/>
    </location>
</feature>
<dbReference type="InterPro" id="IPR013806">
    <property type="entry name" value="Kringle-like"/>
</dbReference>
<protein>
    <recommendedName>
        <fullName evidence="7">subtilisin</fullName>
        <ecNumber evidence="7">3.4.21.62</ecNumber>
    </recommendedName>
</protein>
<dbReference type="EC" id="3.4.21.62" evidence="7"/>
<dbReference type="CDD" id="cd00108">
    <property type="entry name" value="KR"/>
    <property type="match status" value="1"/>
</dbReference>
<name>A0ABR1FNP1_AURAN</name>
<feature type="signal peptide" evidence="10">
    <location>
        <begin position="1"/>
        <end position="21"/>
    </location>
</feature>